<sequence>MSHQAILDGDFSLKFPDLSRCTQLESVFLDEERWSSLAGYWIPLYAMPTLATISSQILASISFHLTTMEDTEDVTFDSIFGLRDLGELLSCNKRFPALKCLTFDYSCLHTPLKQEVAEAVLEKELGFLTQKRGIEVKCICRNPDFVSARNEVSRLVP</sequence>
<name>A0ACB8TST2_9APHY</name>
<gene>
    <name evidence="1" type="ORF">BDY19DRAFT_968671</name>
</gene>
<dbReference type="Proteomes" id="UP001055072">
    <property type="component" value="Unassembled WGS sequence"/>
</dbReference>
<evidence type="ECO:0000313" key="2">
    <source>
        <dbReference type="Proteomes" id="UP001055072"/>
    </source>
</evidence>
<proteinExistence type="predicted"/>
<evidence type="ECO:0000313" key="1">
    <source>
        <dbReference type="EMBL" id="KAI0084894.1"/>
    </source>
</evidence>
<protein>
    <submittedName>
        <fullName evidence="1">Uncharacterized protein</fullName>
    </submittedName>
</protein>
<accession>A0ACB8TST2</accession>
<organism evidence="1 2">
    <name type="scientific">Irpex rosettiformis</name>
    <dbReference type="NCBI Taxonomy" id="378272"/>
    <lineage>
        <taxon>Eukaryota</taxon>
        <taxon>Fungi</taxon>
        <taxon>Dikarya</taxon>
        <taxon>Basidiomycota</taxon>
        <taxon>Agaricomycotina</taxon>
        <taxon>Agaricomycetes</taxon>
        <taxon>Polyporales</taxon>
        <taxon>Irpicaceae</taxon>
        <taxon>Irpex</taxon>
    </lineage>
</organism>
<keyword evidence="2" id="KW-1185">Reference proteome</keyword>
<reference evidence="1" key="1">
    <citation type="journal article" date="2021" name="Environ. Microbiol.">
        <title>Gene family expansions and transcriptome signatures uncover fungal adaptations to wood decay.</title>
        <authorList>
            <person name="Hage H."/>
            <person name="Miyauchi S."/>
            <person name="Viragh M."/>
            <person name="Drula E."/>
            <person name="Min B."/>
            <person name="Chaduli D."/>
            <person name="Navarro D."/>
            <person name="Favel A."/>
            <person name="Norest M."/>
            <person name="Lesage-Meessen L."/>
            <person name="Balint B."/>
            <person name="Merenyi Z."/>
            <person name="de Eugenio L."/>
            <person name="Morin E."/>
            <person name="Martinez A.T."/>
            <person name="Baldrian P."/>
            <person name="Stursova M."/>
            <person name="Martinez M.J."/>
            <person name="Novotny C."/>
            <person name="Magnuson J.K."/>
            <person name="Spatafora J.W."/>
            <person name="Maurice S."/>
            <person name="Pangilinan J."/>
            <person name="Andreopoulos W."/>
            <person name="LaButti K."/>
            <person name="Hundley H."/>
            <person name="Na H."/>
            <person name="Kuo A."/>
            <person name="Barry K."/>
            <person name="Lipzen A."/>
            <person name="Henrissat B."/>
            <person name="Riley R."/>
            <person name="Ahrendt S."/>
            <person name="Nagy L.G."/>
            <person name="Grigoriev I.V."/>
            <person name="Martin F."/>
            <person name="Rosso M.N."/>
        </authorList>
    </citation>
    <scope>NUCLEOTIDE SEQUENCE</scope>
    <source>
        <strain evidence="1">CBS 384.51</strain>
    </source>
</reference>
<comment type="caution">
    <text evidence="1">The sequence shown here is derived from an EMBL/GenBank/DDBJ whole genome shotgun (WGS) entry which is preliminary data.</text>
</comment>
<dbReference type="EMBL" id="MU274937">
    <property type="protein sequence ID" value="KAI0084894.1"/>
    <property type="molecule type" value="Genomic_DNA"/>
</dbReference>